<feature type="compositionally biased region" description="Acidic residues" evidence="2">
    <location>
        <begin position="57"/>
        <end position="82"/>
    </location>
</feature>
<name>A0A0V0U5B3_9BILA</name>
<dbReference type="PROSITE" id="PS51035">
    <property type="entry name" value="BAG"/>
    <property type="match status" value="1"/>
</dbReference>
<feature type="non-terminal residue" evidence="4">
    <location>
        <position position="1"/>
    </location>
</feature>
<dbReference type="Proteomes" id="UP000055048">
    <property type="component" value="Unassembled WGS sequence"/>
</dbReference>
<feature type="region of interest" description="Disordered" evidence="2">
    <location>
        <begin position="1"/>
        <end position="249"/>
    </location>
</feature>
<organism evidence="4 5">
    <name type="scientific">Trichinella murrelli</name>
    <dbReference type="NCBI Taxonomy" id="144512"/>
    <lineage>
        <taxon>Eukaryota</taxon>
        <taxon>Metazoa</taxon>
        <taxon>Ecdysozoa</taxon>
        <taxon>Nematoda</taxon>
        <taxon>Enoplea</taxon>
        <taxon>Dorylaimia</taxon>
        <taxon>Trichinellida</taxon>
        <taxon>Trichinellidae</taxon>
        <taxon>Trichinella</taxon>
    </lineage>
</organism>
<feature type="compositionally biased region" description="Polar residues" evidence="2">
    <location>
        <begin position="231"/>
        <end position="240"/>
    </location>
</feature>
<evidence type="ECO:0000256" key="2">
    <source>
        <dbReference type="SAM" id="MobiDB-lite"/>
    </source>
</evidence>
<feature type="coiled-coil region" evidence="1">
    <location>
        <begin position="401"/>
        <end position="432"/>
    </location>
</feature>
<dbReference type="InterPro" id="IPR003103">
    <property type="entry name" value="BAG_domain"/>
</dbReference>
<feature type="compositionally biased region" description="Basic and acidic residues" evidence="2">
    <location>
        <begin position="24"/>
        <end position="56"/>
    </location>
</feature>
<comment type="caution">
    <text evidence="4">The sequence shown here is derived from an EMBL/GenBank/DDBJ whole genome shotgun (WGS) entry which is preliminary data.</text>
</comment>
<dbReference type="GO" id="GO:0000774">
    <property type="term" value="F:adenyl-nucleotide exchange factor activity"/>
    <property type="evidence" value="ECO:0007669"/>
    <property type="project" value="InterPro"/>
</dbReference>
<dbReference type="GO" id="GO:0051087">
    <property type="term" value="F:protein-folding chaperone binding"/>
    <property type="evidence" value="ECO:0007669"/>
    <property type="project" value="InterPro"/>
</dbReference>
<evidence type="ECO:0000313" key="4">
    <source>
        <dbReference type="EMBL" id="KRX46416.1"/>
    </source>
</evidence>
<sequence>LLTMEKNNARKYHKGNDSSGSEESDIRSDISEENYSHDDIGSDNEHASADDDQHSDEVDDENEHSDDDGDEDDTDDDDDVDDISPQPSRRRSGRQTKNSSSTDKKGVRTKRVAAARVSSYAEEADLQNLSTDEDSDVEAYGRKKKSNAYDDDDWTGEDSDSDFEMEMKKGKPGKSGTRRGGAVKRGVGRPKRATARRGSASKRASVNDSDEGLSNDSDKYIPRPSKRRQVASESSENASFSPDDVPDSHKATPLKSKAMKKLNFSGWIWWLFCCGYQFTQLGYRNPFKQLYICILLFNLEMSTFRERNVPINIMRKSSVEEISDRIVNLLDEIEKRIESLRETATVMEQEKENIIEMLSTVQMNKDLLKLNQGEKDDIEATANRLINRCRAVQVSVATIRNSEQAKALEIVNEKIEDLLKKMQEDINMSRQTCQTYLNACNPDSPNGPIDQKFQANLIECTADDQKKIRRRLEQLLNLIERSEKTIGQASL</sequence>
<keyword evidence="5" id="KW-1185">Reference proteome</keyword>
<dbReference type="InterPro" id="IPR037689">
    <property type="entry name" value="BAG2"/>
</dbReference>
<dbReference type="EMBL" id="JYDJ01000058">
    <property type="protein sequence ID" value="KRX46416.1"/>
    <property type="molecule type" value="Genomic_DNA"/>
</dbReference>
<dbReference type="AlphaFoldDB" id="A0A0V0U5B3"/>
<evidence type="ECO:0000313" key="5">
    <source>
        <dbReference type="Proteomes" id="UP000055048"/>
    </source>
</evidence>
<reference evidence="4 5" key="1">
    <citation type="submission" date="2015-01" db="EMBL/GenBank/DDBJ databases">
        <title>Evolution of Trichinella species and genotypes.</title>
        <authorList>
            <person name="Korhonen P.K."/>
            <person name="Edoardo P."/>
            <person name="Giuseppe L.R."/>
            <person name="Gasser R.B."/>
        </authorList>
    </citation>
    <scope>NUCLEOTIDE SEQUENCE [LARGE SCALE GENOMIC DNA]</scope>
    <source>
        <strain evidence="4">ISS417</strain>
    </source>
</reference>
<dbReference type="PANTHER" id="PTHR12334">
    <property type="entry name" value="BAG FAMILY MOLECULAR CHAPERONE REGULATOR 2"/>
    <property type="match status" value="1"/>
</dbReference>
<dbReference type="OrthoDB" id="6284251at2759"/>
<feature type="compositionally biased region" description="Acidic residues" evidence="2">
    <location>
        <begin position="149"/>
        <end position="164"/>
    </location>
</feature>
<keyword evidence="1" id="KW-0175">Coiled coil</keyword>
<evidence type="ECO:0000256" key="1">
    <source>
        <dbReference type="SAM" id="Coils"/>
    </source>
</evidence>
<proteinExistence type="predicted"/>
<dbReference type="PANTHER" id="PTHR12334:SF6">
    <property type="entry name" value="BAG FAMILY MOLECULAR CHAPERONE REGULATOR 2"/>
    <property type="match status" value="1"/>
</dbReference>
<evidence type="ECO:0000259" key="3">
    <source>
        <dbReference type="PROSITE" id="PS51035"/>
    </source>
</evidence>
<feature type="domain" description="BAG" evidence="3">
    <location>
        <begin position="407"/>
        <end position="487"/>
    </location>
</feature>
<dbReference type="Gene3D" id="1.20.58.890">
    <property type="match status" value="1"/>
</dbReference>
<dbReference type="GO" id="GO:0050821">
    <property type="term" value="P:protein stabilization"/>
    <property type="evidence" value="ECO:0007669"/>
    <property type="project" value="TreeGrafter"/>
</dbReference>
<accession>A0A0V0U5B3</accession>
<gene>
    <name evidence="4" type="primary">BAG2</name>
    <name evidence="4" type="ORF">T05_11938</name>
</gene>
<feature type="compositionally biased region" description="Basic residues" evidence="2">
    <location>
        <begin position="186"/>
        <end position="195"/>
    </location>
</feature>
<feature type="coiled-coil region" evidence="1">
    <location>
        <begin position="323"/>
        <end position="357"/>
    </location>
</feature>
<protein>
    <submittedName>
        <fullName evidence="4">BAG family molecular chaperone regulator 2</fullName>
    </submittedName>
</protein>